<dbReference type="OrthoDB" id="9773982at2"/>
<keyword evidence="7 12" id="KW-0067">ATP-binding</keyword>
<dbReference type="GO" id="GO:0005829">
    <property type="term" value="C:cytosol"/>
    <property type="evidence" value="ECO:0007669"/>
    <property type="project" value="TreeGrafter"/>
</dbReference>
<comment type="similarity">
    <text evidence="1 12">Belongs to the helicase family. DnaB subfamily.</text>
</comment>
<gene>
    <name evidence="15" type="primary">dnaB</name>
    <name evidence="15" type="ORF">FAB82_14965</name>
</gene>
<comment type="catalytic activity">
    <reaction evidence="10 12">
        <text>ATP + H2O = ADP + phosphate + H(+)</text>
        <dbReference type="Rhea" id="RHEA:13065"/>
        <dbReference type="ChEBI" id="CHEBI:15377"/>
        <dbReference type="ChEBI" id="CHEBI:15378"/>
        <dbReference type="ChEBI" id="CHEBI:30616"/>
        <dbReference type="ChEBI" id="CHEBI:43474"/>
        <dbReference type="ChEBI" id="CHEBI:456216"/>
        <dbReference type="EC" id="5.6.2.3"/>
    </reaction>
</comment>
<evidence type="ECO:0000256" key="7">
    <source>
        <dbReference type="ARBA" id="ARBA00022840"/>
    </source>
</evidence>
<keyword evidence="8 12" id="KW-0238">DNA-binding</keyword>
<keyword evidence="3 12" id="KW-0235">DNA replication</keyword>
<keyword evidence="2 12" id="KW-0639">Primosome</keyword>
<evidence type="ECO:0000256" key="10">
    <source>
        <dbReference type="ARBA" id="ARBA00048954"/>
    </source>
</evidence>
<keyword evidence="16" id="KW-1185">Reference proteome</keyword>
<keyword evidence="4 12" id="KW-0547">Nucleotide-binding</keyword>
<proteinExistence type="inferred from homology"/>
<dbReference type="InterPro" id="IPR007693">
    <property type="entry name" value="DNA_helicase_DnaB-like_N"/>
</dbReference>
<dbReference type="Pfam" id="PF00772">
    <property type="entry name" value="DnaB"/>
    <property type="match status" value="1"/>
</dbReference>
<dbReference type="InterPro" id="IPR036185">
    <property type="entry name" value="DNA_heli_DnaB-like_N_sf"/>
</dbReference>
<dbReference type="InterPro" id="IPR027417">
    <property type="entry name" value="P-loop_NTPase"/>
</dbReference>
<dbReference type="FunFam" id="1.10.860.10:FF:000001">
    <property type="entry name" value="Replicative DNA helicase"/>
    <property type="match status" value="1"/>
</dbReference>
<dbReference type="GO" id="GO:0016887">
    <property type="term" value="F:ATP hydrolysis activity"/>
    <property type="evidence" value="ECO:0007669"/>
    <property type="project" value="RHEA"/>
</dbReference>
<evidence type="ECO:0000256" key="4">
    <source>
        <dbReference type="ARBA" id="ARBA00022741"/>
    </source>
</evidence>
<evidence type="ECO:0000256" key="11">
    <source>
        <dbReference type="NCBIfam" id="TIGR00665"/>
    </source>
</evidence>
<feature type="domain" description="SF4 helicase" evidence="14">
    <location>
        <begin position="187"/>
        <end position="454"/>
    </location>
</feature>
<evidence type="ECO:0000256" key="12">
    <source>
        <dbReference type="RuleBase" id="RU362085"/>
    </source>
</evidence>
<dbReference type="InterPro" id="IPR007694">
    <property type="entry name" value="DNA_helicase_DnaB-like_C"/>
</dbReference>
<dbReference type="GO" id="GO:0006269">
    <property type="term" value="P:DNA replication, synthesis of primer"/>
    <property type="evidence" value="ECO:0007669"/>
    <property type="project" value="UniProtKB-UniRule"/>
</dbReference>
<reference evidence="16" key="1">
    <citation type="submission" date="2019-04" db="EMBL/GenBank/DDBJ databases">
        <title>Nocardioides xinjiangensis sp. nov.</title>
        <authorList>
            <person name="Liu S."/>
        </authorList>
    </citation>
    <scope>NUCLEOTIDE SEQUENCE [LARGE SCALE GENOMIC DNA]</scope>
    <source>
        <strain evidence="16">18</strain>
    </source>
</reference>
<dbReference type="SUPFAM" id="SSF52540">
    <property type="entry name" value="P-loop containing nucleoside triphosphate hydrolases"/>
    <property type="match status" value="1"/>
</dbReference>
<dbReference type="GO" id="GO:0005524">
    <property type="term" value="F:ATP binding"/>
    <property type="evidence" value="ECO:0007669"/>
    <property type="project" value="UniProtKB-UniRule"/>
</dbReference>
<keyword evidence="9" id="KW-0413">Isomerase</keyword>
<dbReference type="PROSITE" id="PS51199">
    <property type="entry name" value="SF4_HELICASE"/>
    <property type="match status" value="1"/>
</dbReference>
<comment type="caution">
    <text evidence="15">The sequence shown here is derived from an EMBL/GenBank/DDBJ whole genome shotgun (WGS) entry which is preliminary data.</text>
</comment>
<evidence type="ECO:0000256" key="9">
    <source>
        <dbReference type="ARBA" id="ARBA00023235"/>
    </source>
</evidence>
<dbReference type="RefSeq" id="WP_136535340.1">
    <property type="nucleotide sequence ID" value="NZ_STGY01000056.1"/>
</dbReference>
<dbReference type="Gene3D" id="1.10.860.10">
    <property type="entry name" value="DNAb Helicase, Chain A"/>
    <property type="match status" value="1"/>
</dbReference>
<dbReference type="EC" id="5.6.2.3" evidence="11 12"/>
<dbReference type="Proteomes" id="UP000308760">
    <property type="component" value="Unassembled WGS sequence"/>
</dbReference>
<dbReference type="GO" id="GO:0043139">
    <property type="term" value="F:5'-3' DNA helicase activity"/>
    <property type="evidence" value="ECO:0007669"/>
    <property type="project" value="UniProtKB-EC"/>
</dbReference>
<dbReference type="GO" id="GO:1990077">
    <property type="term" value="C:primosome complex"/>
    <property type="evidence" value="ECO:0007669"/>
    <property type="project" value="UniProtKB-UniRule"/>
</dbReference>
<sequence>MTVATTAAQEQPEARVFDRTPPHDVMAERSVLGGMLMSSDAIADVVELLRPDDFYKPAHTAVFEAICSQFSRSEPADAVTIAAALNDTGQLVRIGGGLYLHELLESVPTAANAGYYARIVRDKAIQRRVIAAGTYVSQIGYNDGGRDLDELLVLAEKTFLDAVDTETTAGPTPLADYLTGVIDGLEADETEVGLSTGLADLDRSLGGMRPGQLIVIAARPGGGKSVFGGDLARHAALHLNVPTLFCSLEMSGEELAARLVCAEVGGNLAWFTGTARIPDDQIARTVSGAAKLADAPLFIDAATDTTITRLRSRARRLDAQHRAVGGLGLVVVDYLQLMPSGSRGDSRERDIAEISRGLKLLAKDLGCPIVALAQLNRNVEGRQDKRPMLSDLRESGAIEQDSDVVLMLHREDYYTPDTPRKGEIDIIIAKHRSGQCGTVTAAAQLHKARIVSLA</sequence>
<reference evidence="15 16" key="2">
    <citation type="submission" date="2019-05" db="EMBL/GenBank/DDBJ databases">
        <title>Glycomyces buryatensis sp. nov.</title>
        <authorList>
            <person name="Nikitina E."/>
        </authorList>
    </citation>
    <scope>NUCLEOTIDE SEQUENCE [LARGE SCALE GENOMIC DNA]</scope>
    <source>
        <strain evidence="15 16">18</strain>
    </source>
</reference>
<keyword evidence="6 12" id="KW-0347">Helicase</keyword>
<evidence type="ECO:0000256" key="13">
    <source>
        <dbReference type="SAM" id="MobiDB-lite"/>
    </source>
</evidence>
<name>A0A4S8QCG0_9ACTN</name>
<evidence type="ECO:0000256" key="3">
    <source>
        <dbReference type="ARBA" id="ARBA00022705"/>
    </source>
</evidence>
<protein>
    <recommendedName>
        <fullName evidence="11 12">Replicative DNA helicase</fullName>
        <ecNumber evidence="11 12">5.6.2.3</ecNumber>
    </recommendedName>
</protein>
<dbReference type="AlphaFoldDB" id="A0A4S8QCG0"/>
<dbReference type="EMBL" id="STGY01000056">
    <property type="protein sequence ID" value="THV40565.1"/>
    <property type="molecule type" value="Genomic_DNA"/>
</dbReference>
<feature type="region of interest" description="Disordered" evidence="13">
    <location>
        <begin position="1"/>
        <end position="20"/>
    </location>
</feature>
<evidence type="ECO:0000256" key="2">
    <source>
        <dbReference type="ARBA" id="ARBA00022515"/>
    </source>
</evidence>
<organism evidence="15 16">
    <name type="scientific">Glycomyces buryatensis</name>
    <dbReference type="NCBI Taxonomy" id="2570927"/>
    <lineage>
        <taxon>Bacteria</taxon>
        <taxon>Bacillati</taxon>
        <taxon>Actinomycetota</taxon>
        <taxon>Actinomycetes</taxon>
        <taxon>Glycomycetales</taxon>
        <taxon>Glycomycetaceae</taxon>
        <taxon>Glycomyces</taxon>
    </lineage>
</organism>
<dbReference type="Gene3D" id="3.40.50.300">
    <property type="entry name" value="P-loop containing nucleotide triphosphate hydrolases"/>
    <property type="match status" value="1"/>
</dbReference>
<evidence type="ECO:0000256" key="1">
    <source>
        <dbReference type="ARBA" id="ARBA00008428"/>
    </source>
</evidence>
<dbReference type="InterPro" id="IPR016136">
    <property type="entry name" value="DNA_helicase_N/primase_C"/>
</dbReference>
<dbReference type="InterPro" id="IPR007692">
    <property type="entry name" value="DNA_helicase_DnaB"/>
</dbReference>
<evidence type="ECO:0000313" key="16">
    <source>
        <dbReference type="Proteomes" id="UP000308760"/>
    </source>
</evidence>
<dbReference type="PANTHER" id="PTHR30153:SF2">
    <property type="entry name" value="REPLICATIVE DNA HELICASE"/>
    <property type="match status" value="1"/>
</dbReference>
<dbReference type="Pfam" id="PF03796">
    <property type="entry name" value="DnaB_C"/>
    <property type="match status" value="1"/>
</dbReference>
<evidence type="ECO:0000256" key="8">
    <source>
        <dbReference type="ARBA" id="ARBA00023125"/>
    </source>
</evidence>
<dbReference type="GO" id="GO:0003677">
    <property type="term" value="F:DNA binding"/>
    <property type="evidence" value="ECO:0007669"/>
    <property type="project" value="UniProtKB-UniRule"/>
</dbReference>
<evidence type="ECO:0000259" key="14">
    <source>
        <dbReference type="PROSITE" id="PS51199"/>
    </source>
</evidence>
<dbReference type="NCBIfam" id="TIGR00665">
    <property type="entry name" value="DnaB"/>
    <property type="match status" value="1"/>
</dbReference>
<accession>A0A4S8QCG0</accession>
<comment type="function">
    <text evidence="12">The main replicative DNA helicase, it participates in initiation and elongation during chromosome replication. Travels ahead of the DNA replisome, separating dsDNA into templates for DNA synthesis. A processive ATP-dependent 5'-3' DNA helicase it has DNA-dependent ATPase activity.</text>
</comment>
<keyword evidence="5 12" id="KW-0378">Hydrolase</keyword>
<evidence type="ECO:0000256" key="5">
    <source>
        <dbReference type="ARBA" id="ARBA00022801"/>
    </source>
</evidence>
<dbReference type="SUPFAM" id="SSF48024">
    <property type="entry name" value="N-terminal domain of DnaB helicase"/>
    <property type="match status" value="1"/>
</dbReference>
<dbReference type="CDD" id="cd00984">
    <property type="entry name" value="DnaB_C"/>
    <property type="match status" value="1"/>
</dbReference>
<evidence type="ECO:0000313" key="15">
    <source>
        <dbReference type="EMBL" id="THV40565.1"/>
    </source>
</evidence>
<evidence type="ECO:0000256" key="6">
    <source>
        <dbReference type="ARBA" id="ARBA00022806"/>
    </source>
</evidence>
<dbReference type="PANTHER" id="PTHR30153">
    <property type="entry name" value="REPLICATIVE DNA HELICASE DNAB"/>
    <property type="match status" value="1"/>
</dbReference>